<dbReference type="GO" id="GO:0016810">
    <property type="term" value="F:hydrolase activity, acting on carbon-nitrogen (but not peptide) bonds"/>
    <property type="evidence" value="ECO:0007669"/>
    <property type="project" value="InterPro"/>
</dbReference>
<name>A0A1M5SS67_9FIRM</name>
<proteinExistence type="predicted"/>
<dbReference type="OrthoDB" id="9776488at2"/>
<dbReference type="STRING" id="1121321.SAMN04488530_14513"/>
<dbReference type="RefSeq" id="WP_073127523.1">
    <property type="nucleotide sequence ID" value="NZ_BAABCH010000075.1"/>
</dbReference>
<dbReference type="Gene3D" id="2.30.40.10">
    <property type="entry name" value="Urease, subunit C, domain 1"/>
    <property type="match status" value="1"/>
</dbReference>
<organism evidence="3 4">
    <name type="scientific">Asaccharospora irregularis DSM 2635</name>
    <dbReference type="NCBI Taxonomy" id="1121321"/>
    <lineage>
        <taxon>Bacteria</taxon>
        <taxon>Bacillati</taxon>
        <taxon>Bacillota</taxon>
        <taxon>Clostridia</taxon>
        <taxon>Peptostreptococcales</taxon>
        <taxon>Peptostreptococcaceae</taxon>
        <taxon>Asaccharospora</taxon>
    </lineage>
</organism>
<dbReference type="InterPro" id="IPR011059">
    <property type="entry name" value="Metal-dep_hydrolase_composite"/>
</dbReference>
<accession>A0A1M5SS67</accession>
<dbReference type="SUPFAM" id="SSF51338">
    <property type="entry name" value="Composite domain of metallo-dependent hydrolases"/>
    <property type="match status" value="1"/>
</dbReference>
<reference evidence="4" key="1">
    <citation type="submission" date="2016-11" db="EMBL/GenBank/DDBJ databases">
        <authorList>
            <person name="Varghese N."/>
            <person name="Submissions S."/>
        </authorList>
    </citation>
    <scope>NUCLEOTIDE SEQUENCE [LARGE SCALE GENOMIC DNA]</scope>
    <source>
        <strain evidence="4">DSM 2635</strain>
    </source>
</reference>
<comment type="cofactor">
    <cofactor evidence="1">
        <name>Zn(2+)</name>
        <dbReference type="ChEBI" id="CHEBI:29105"/>
    </cofactor>
</comment>
<evidence type="ECO:0000313" key="3">
    <source>
        <dbReference type="EMBL" id="SHH41381.1"/>
    </source>
</evidence>
<dbReference type="EMBL" id="FQWX01000045">
    <property type="protein sequence ID" value="SHH41381.1"/>
    <property type="molecule type" value="Genomic_DNA"/>
</dbReference>
<dbReference type="PANTHER" id="PTHR11647:SF1">
    <property type="entry name" value="COLLAPSIN RESPONSE MEDIATOR PROTEIN"/>
    <property type="match status" value="1"/>
</dbReference>
<dbReference type="Pfam" id="PF01979">
    <property type="entry name" value="Amidohydro_1"/>
    <property type="match status" value="1"/>
</dbReference>
<dbReference type="InterPro" id="IPR006680">
    <property type="entry name" value="Amidohydro-rel"/>
</dbReference>
<dbReference type="Proteomes" id="UP000243255">
    <property type="component" value="Unassembled WGS sequence"/>
</dbReference>
<evidence type="ECO:0000259" key="2">
    <source>
        <dbReference type="Pfam" id="PF01979"/>
    </source>
</evidence>
<dbReference type="InterPro" id="IPR050378">
    <property type="entry name" value="Metallo-dep_Hydrolases_sf"/>
</dbReference>
<dbReference type="Gene3D" id="3.20.20.140">
    <property type="entry name" value="Metal-dependent hydrolases"/>
    <property type="match status" value="1"/>
</dbReference>
<dbReference type="PANTHER" id="PTHR11647">
    <property type="entry name" value="HYDRANTOINASE/DIHYDROPYRIMIDINASE FAMILY MEMBER"/>
    <property type="match status" value="1"/>
</dbReference>
<dbReference type="AlphaFoldDB" id="A0A1M5SS67"/>
<gene>
    <name evidence="3" type="ORF">SAMN04488530_14513</name>
</gene>
<dbReference type="InterPro" id="IPR032466">
    <property type="entry name" value="Metal_Hydrolase"/>
</dbReference>
<sequence>MYLIKSGTVHIGDGSIQENTDILIEGDKIIEVGIGIERQDAKVIDAANMHVFPGFIDPHSSIGALGMPTKNMDNREVSSPVTPEMNIRYSIDPDEVNAQELYKSGVTSLGITPDNTNVIGGQITVFKTAPMKIKKRIVREKVALKCSVEQPVKDEYGERKQLPMTRMGIFYLLEETIRKAKSIKEDELSKSDRIILSAFDKGELPVFCAACTKGEITGLLHLLNNKNISLNIVDAFGFSDCIDEIKQTSANIILGNINNMSQLAKHNMDLSKVNELIQNGNLIAFSNTNGGRSEGREVFIWNGIEVYRAGVEAEEVVKMMCINPAKMLGVDDKIGSIEVGKDADISIFTEHPVSSYAAKVVKSIVNGEVII</sequence>
<protein>
    <submittedName>
        <fullName evidence="3">Imidazolonepropionase</fullName>
    </submittedName>
</protein>
<feature type="domain" description="Amidohydrolase-related" evidence="2">
    <location>
        <begin position="303"/>
        <end position="369"/>
    </location>
</feature>
<keyword evidence="4" id="KW-1185">Reference proteome</keyword>
<evidence type="ECO:0000256" key="1">
    <source>
        <dbReference type="ARBA" id="ARBA00001947"/>
    </source>
</evidence>
<dbReference type="SUPFAM" id="SSF51556">
    <property type="entry name" value="Metallo-dependent hydrolases"/>
    <property type="match status" value="1"/>
</dbReference>
<evidence type="ECO:0000313" key="4">
    <source>
        <dbReference type="Proteomes" id="UP000243255"/>
    </source>
</evidence>